<evidence type="ECO:0000256" key="3">
    <source>
        <dbReference type="ARBA" id="ARBA00022692"/>
    </source>
</evidence>
<dbReference type="KEGG" id="adp:NCTC12871_00146"/>
<feature type="transmembrane region" description="Helical" evidence="7">
    <location>
        <begin position="87"/>
        <end position="106"/>
    </location>
</feature>
<organism evidence="10 11">
    <name type="scientific">Actinobacillus delphinicola</name>
    <dbReference type="NCBI Taxonomy" id="51161"/>
    <lineage>
        <taxon>Bacteria</taxon>
        <taxon>Pseudomonadati</taxon>
        <taxon>Pseudomonadota</taxon>
        <taxon>Gammaproteobacteria</taxon>
        <taxon>Pasteurellales</taxon>
        <taxon>Pasteurellaceae</taxon>
        <taxon>Actinobacillus</taxon>
    </lineage>
</organism>
<feature type="domain" description="Integral membrane protein YccS N-terminal" evidence="8">
    <location>
        <begin position="64"/>
        <end position="344"/>
    </location>
</feature>
<keyword evidence="2" id="KW-1003">Cell membrane</keyword>
<comment type="similarity">
    <text evidence="6">Belongs to the YccS/YhfK family.</text>
</comment>
<dbReference type="InterPro" id="IPR049453">
    <property type="entry name" value="Memb_transporter_dom"/>
</dbReference>
<evidence type="ECO:0000256" key="4">
    <source>
        <dbReference type="ARBA" id="ARBA00022989"/>
    </source>
</evidence>
<keyword evidence="11" id="KW-1185">Reference proteome</keyword>
<evidence type="ECO:0000256" key="6">
    <source>
        <dbReference type="ARBA" id="ARBA00043993"/>
    </source>
</evidence>
<accession>A0A448TRX9</accession>
<dbReference type="Pfam" id="PF13515">
    <property type="entry name" value="FUSC_2"/>
    <property type="match status" value="1"/>
</dbReference>
<dbReference type="NCBIfam" id="TIGR01667">
    <property type="entry name" value="YCCS_YHFK"/>
    <property type="match status" value="1"/>
</dbReference>
<dbReference type="Pfam" id="PF12805">
    <property type="entry name" value="FUSC-like"/>
    <property type="match status" value="1"/>
</dbReference>
<feature type="transmembrane region" description="Helical" evidence="7">
    <location>
        <begin position="480"/>
        <end position="498"/>
    </location>
</feature>
<dbReference type="PANTHER" id="PTHR30509:SF8">
    <property type="entry name" value="INNER MEMBRANE PROTEIN YCCS"/>
    <property type="match status" value="1"/>
</dbReference>
<feature type="transmembrane region" description="Helical" evidence="7">
    <location>
        <begin position="453"/>
        <end position="475"/>
    </location>
</feature>
<dbReference type="EMBL" id="LR134510">
    <property type="protein sequence ID" value="VEJ08739.1"/>
    <property type="molecule type" value="Genomic_DNA"/>
</dbReference>
<dbReference type="InterPro" id="IPR010020">
    <property type="entry name" value="Integral_membrane_YCCS_YHJK"/>
</dbReference>
<evidence type="ECO:0000313" key="11">
    <source>
        <dbReference type="Proteomes" id="UP000279799"/>
    </source>
</evidence>
<evidence type="ECO:0000256" key="5">
    <source>
        <dbReference type="ARBA" id="ARBA00023136"/>
    </source>
</evidence>
<evidence type="ECO:0000256" key="7">
    <source>
        <dbReference type="SAM" id="Phobius"/>
    </source>
</evidence>
<evidence type="ECO:0000313" key="10">
    <source>
        <dbReference type="EMBL" id="VEJ08739.1"/>
    </source>
</evidence>
<name>A0A448TRX9_9PAST</name>
<evidence type="ECO:0000256" key="1">
    <source>
        <dbReference type="ARBA" id="ARBA00004651"/>
    </source>
</evidence>
<evidence type="ECO:0000259" key="9">
    <source>
        <dbReference type="Pfam" id="PF13515"/>
    </source>
</evidence>
<keyword evidence="5 7" id="KW-0472">Membrane</keyword>
<feature type="transmembrane region" description="Helical" evidence="7">
    <location>
        <begin position="113"/>
        <end position="129"/>
    </location>
</feature>
<evidence type="ECO:0000259" key="8">
    <source>
        <dbReference type="Pfam" id="PF12805"/>
    </source>
</evidence>
<feature type="domain" description="Integral membrane bound transporter" evidence="9">
    <location>
        <begin position="400"/>
        <end position="523"/>
    </location>
</feature>
<dbReference type="InterPro" id="IPR010019">
    <property type="entry name" value="Integral_membrane_YccS"/>
</dbReference>
<dbReference type="RefSeq" id="WP_126598070.1">
    <property type="nucleotide sequence ID" value="NZ_LR134510.1"/>
</dbReference>
<feature type="transmembrane region" description="Helical" evidence="7">
    <location>
        <begin position="12"/>
        <end position="33"/>
    </location>
</feature>
<keyword evidence="4 7" id="KW-1133">Transmembrane helix</keyword>
<protein>
    <submittedName>
        <fullName evidence="10">Integral membrane protein</fullName>
    </submittedName>
</protein>
<dbReference type="NCBIfam" id="TIGR01666">
    <property type="entry name" value="YCCS"/>
    <property type="match status" value="1"/>
</dbReference>
<dbReference type="InterPro" id="IPR032692">
    <property type="entry name" value="YccS_N"/>
</dbReference>
<feature type="transmembrane region" description="Helical" evidence="7">
    <location>
        <begin position="510"/>
        <end position="528"/>
    </location>
</feature>
<comment type="subcellular location">
    <subcellularLocation>
        <location evidence="1">Cell membrane</location>
        <topology evidence="1">Multi-pass membrane protein</topology>
    </subcellularLocation>
</comment>
<feature type="transmembrane region" description="Helical" evidence="7">
    <location>
        <begin position="135"/>
        <end position="159"/>
    </location>
</feature>
<evidence type="ECO:0000256" key="2">
    <source>
        <dbReference type="ARBA" id="ARBA00022475"/>
    </source>
</evidence>
<proteinExistence type="inferred from homology"/>
<dbReference type="PANTHER" id="PTHR30509">
    <property type="entry name" value="P-HYDROXYBENZOIC ACID EFFLUX PUMP SUBUNIT-RELATED"/>
    <property type="match status" value="1"/>
</dbReference>
<feature type="transmembrane region" description="Helical" evidence="7">
    <location>
        <begin position="393"/>
        <end position="416"/>
    </location>
</feature>
<sequence length="735" mass="83479">MRKTLRSWFNGKVISTLPIFVAVNLAAIVIWFLGVSPQAMPLILGMIGAGLVDLDDRFVGRLKNICVMLVVFSCSSFLMQLSIGHSIAFTLLFTIMAFVVTMFGAIGPRYSTMAFGALLVSLYTVLVYTPTVPWFLNPILIVIGAILYSLSSLCIFFIFPNRAVQESVGDVFAALSGYFLEKAQFFDPDDLEEQQQHQLPLAIKNAQVIQAFNQCQGMLFYRIRGQQRRSQIIRMMKYYFAAQEIFERVSADYFDYQSFAKKLKHTDLIFRIQRVFELQGQACADLAQSLQLNTKYTYDPRLERTMNGLLQALEFYQKSHPVCRANLSALQSLVESLQAIDWQLRHINVAQDLNAASKVELHPVQITGLKNMWTAVKGNFTFNSPLFRHAVRLAAVVFISCLIVEIFNLHLGYWILMTAILVCQPNHYATKLRLKQRIGGSILGVLVGSLLPYMQPTLGLDLGIIVLTSTLYFLFRSNNFSYATFFITVQVLVSFYVMGFDIEDVMFSRIMYTLGGAFIAFLASSYLWPDWKYFDLRKTITQSLKVEAKYLLLIISQLQFGHCDQLQYRLVRRKAQDSASSLGNLVNIMNNDPKKYASRLPVAFELLKLNYTLLSYISALGAYRDSMVNIHQPVYFMSSFYPIAKKMVGLLDSLDTLSSVEFDEKMRVIHEGLATFNEEEQRYNENASNTESDVKFLLSQLNLIGQILPLLYTAMHRKVVSKDEDAAQTTQLVAG</sequence>
<dbReference type="Proteomes" id="UP000279799">
    <property type="component" value="Chromosome"/>
</dbReference>
<dbReference type="AlphaFoldDB" id="A0A448TRX9"/>
<dbReference type="OrthoDB" id="8670769at2"/>
<dbReference type="GO" id="GO:0005886">
    <property type="term" value="C:plasma membrane"/>
    <property type="evidence" value="ECO:0007669"/>
    <property type="project" value="UniProtKB-SubCell"/>
</dbReference>
<gene>
    <name evidence="10" type="primary">yccS</name>
    <name evidence="10" type="ORF">NCTC12871_00146</name>
</gene>
<keyword evidence="3 7" id="KW-0812">Transmembrane</keyword>
<reference evidence="10 11" key="1">
    <citation type="submission" date="2018-12" db="EMBL/GenBank/DDBJ databases">
        <authorList>
            <consortium name="Pathogen Informatics"/>
        </authorList>
    </citation>
    <scope>NUCLEOTIDE SEQUENCE [LARGE SCALE GENOMIC DNA]</scope>
    <source>
        <strain evidence="10 11">NCTC12871</strain>
    </source>
</reference>